<evidence type="ECO:0000256" key="3">
    <source>
        <dbReference type="ARBA" id="ARBA00006991"/>
    </source>
</evidence>
<feature type="domain" description="C2H2-type" evidence="13">
    <location>
        <begin position="375"/>
        <end position="402"/>
    </location>
</feature>
<dbReference type="FunFam" id="3.30.160.60:FF:001155">
    <property type="entry name" value="Zinc finger 30C"/>
    <property type="match status" value="1"/>
</dbReference>
<evidence type="ECO:0000256" key="12">
    <source>
        <dbReference type="SAM" id="MobiDB-lite"/>
    </source>
</evidence>
<dbReference type="PROSITE" id="PS50157">
    <property type="entry name" value="ZINC_FINGER_C2H2_2"/>
    <property type="match status" value="5"/>
</dbReference>
<feature type="domain" description="C2H2-type" evidence="13">
    <location>
        <begin position="347"/>
        <end position="374"/>
    </location>
</feature>
<dbReference type="SUPFAM" id="SSF57667">
    <property type="entry name" value="beta-beta-alpha zinc fingers"/>
    <property type="match status" value="3"/>
</dbReference>
<keyword evidence="4" id="KW-0479">Metal-binding</keyword>
<dbReference type="Pfam" id="PF00096">
    <property type="entry name" value="zf-C2H2"/>
    <property type="match status" value="5"/>
</dbReference>
<dbReference type="GO" id="GO:0006357">
    <property type="term" value="P:regulation of transcription by RNA polymerase II"/>
    <property type="evidence" value="ECO:0000318"/>
    <property type="project" value="GO_Central"/>
</dbReference>
<dbReference type="AlphaFoldDB" id="A0A1L8GCJ0"/>
<evidence type="ECO:0000256" key="6">
    <source>
        <dbReference type="ARBA" id="ARBA00022771"/>
    </source>
</evidence>
<dbReference type="FunFam" id="3.30.160.60:FF:001326">
    <property type="entry name" value="Zinc finger protein 432"/>
    <property type="match status" value="1"/>
</dbReference>
<dbReference type="FunFam" id="3.30.160.60:FF:000912">
    <property type="entry name" value="Zinc finger protein 660"/>
    <property type="match status" value="1"/>
</dbReference>
<dbReference type="Proteomes" id="UP000186698">
    <property type="component" value="Chromosome 5L"/>
</dbReference>
<dbReference type="OrthoDB" id="9674314at2759"/>
<dbReference type="InterPro" id="IPR013087">
    <property type="entry name" value="Znf_C2H2_type"/>
</dbReference>
<evidence type="ECO:0000313" key="14">
    <source>
        <dbReference type="Proteomes" id="UP000186698"/>
    </source>
</evidence>
<evidence type="ECO:0000256" key="7">
    <source>
        <dbReference type="ARBA" id="ARBA00022833"/>
    </source>
</evidence>
<dbReference type="GO" id="GO:0000978">
    <property type="term" value="F:RNA polymerase II cis-regulatory region sequence-specific DNA binding"/>
    <property type="evidence" value="ECO:0000318"/>
    <property type="project" value="GO_Central"/>
</dbReference>
<keyword evidence="11" id="KW-0539">Nucleus</keyword>
<name>A0A1L8GCJ0_XENLA</name>
<dbReference type="OMA" id="RHFKVHV"/>
<keyword evidence="5" id="KW-0677">Repeat</keyword>
<evidence type="ECO:0000256" key="4">
    <source>
        <dbReference type="ARBA" id="ARBA00022723"/>
    </source>
</evidence>
<keyword evidence="8" id="KW-0805">Transcription regulation</keyword>
<dbReference type="Gene3D" id="3.30.160.60">
    <property type="entry name" value="Classic Zinc Finger"/>
    <property type="match status" value="5"/>
</dbReference>
<dbReference type="KEGG" id="xla:108716069"/>
<gene>
    <name evidence="15" type="primary">LOC108716069</name>
</gene>
<comment type="subcellular location">
    <subcellularLocation>
        <location evidence="2">Nucleus</location>
    </subcellularLocation>
</comment>
<proteinExistence type="inferred from homology"/>
<dbReference type="PANTHER" id="PTHR23226:SF397">
    <property type="entry name" value="C2H2-TYPE DOMAIN-CONTAINING PROTEIN"/>
    <property type="match status" value="1"/>
</dbReference>
<dbReference type="PROSITE" id="PS00028">
    <property type="entry name" value="ZINC_FINGER_C2H2_1"/>
    <property type="match status" value="5"/>
</dbReference>
<evidence type="ECO:0000256" key="2">
    <source>
        <dbReference type="ARBA" id="ARBA00004123"/>
    </source>
</evidence>
<evidence type="ECO:0000313" key="15">
    <source>
        <dbReference type="RefSeq" id="XP_018117678.1"/>
    </source>
</evidence>
<evidence type="ECO:0000259" key="13">
    <source>
        <dbReference type="PROSITE" id="PS50157"/>
    </source>
</evidence>
<dbReference type="InterPro" id="IPR036236">
    <property type="entry name" value="Znf_C2H2_sf"/>
</dbReference>
<evidence type="ECO:0000256" key="11">
    <source>
        <dbReference type="ARBA" id="ARBA00023242"/>
    </source>
</evidence>
<evidence type="ECO:0000256" key="8">
    <source>
        <dbReference type="ARBA" id="ARBA00023015"/>
    </source>
</evidence>
<evidence type="ECO:0000256" key="9">
    <source>
        <dbReference type="ARBA" id="ARBA00023125"/>
    </source>
</evidence>
<reference evidence="15" key="1">
    <citation type="submission" date="2025-08" db="UniProtKB">
        <authorList>
            <consortium name="RefSeq"/>
        </authorList>
    </citation>
    <scope>IDENTIFICATION</scope>
    <source>
        <strain evidence="15">J_2021</strain>
        <tissue evidence="15">Erythrocytes</tissue>
    </source>
</reference>
<organism evidence="14 15">
    <name type="scientific">Xenopus laevis</name>
    <name type="common">African clawed frog</name>
    <dbReference type="NCBI Taxonomy" id="8355"/>
    <lineage>
        <taxon>Eukaryota</taxon>
        <taxon>Metazoa</taxon>
        <taxon>Chordata</taxon>
        <taxon>Craniata</taxon>
        <taxon>Vertebrata</taxon>
        <taxon>Euteleostomi</taxon>
        <taxon>Amphibia</taxon>
        <taxon>Batrachia</taxon>
        <taxon>Anura</taxon>
        <taxon>Pipoidea</taxon>
        <taxon>Pipidae</taxon>
        <taxon>Xenopodinae</taxon>
        <taxon>Xenopus</taxon>
        <taxon>Xenopus</taxon>
    </lineage>
</organism>
<keyword evidence="9" id="KW-0238">DNA-binding</keyword>
<feature type="domain" description="C2H2-type" evidence="13">
    <location>
        <begin position="403"/>
        <end position="430"/>
    </location>
</feature>
<keyword evidence="6" id="KW-0863">Zinc-finger</keyword>
<dbReference type="GeneID" id="108716069"/>
<dbReference type="FunFam" id="3.30.160.60:FF:001007">
    <property type="entry name" value="Zinc finger protein 1184"/>
    <property type="match status" value="1"/>
</dbReference>
<dbReference type="FunFam" id="3.30.160.60:FF:000340">
    <property type="entry name" value="zinc finger protein 473 isoform X1"/>
    <property type="match status" value="1"/>
</dbReference>
<feature type="domain" description="C2H2-type" evidence="13">
    <location>
        <begin position="291"/>
        <end position="318"/>
    </location>
</feature>
<evidence type="ECO:0000256" key="10">
    <source>
        <dbReference type="ARBA" id="ARBA00023163"/>
    </source>
</evidence>
<feature type="region of interest" description="Disordered" evidence="12">
    <location>
        <begin position="131"/>
        <end position="168"/>
    </location>
</feature>
<dbReference type="Bgee" id="108716069">
    <property type="expression patterns" value="Expressed in egg cell and 19 other cell types or tissues"/>
</dbReference>
<keyword evidence="10" id="KW-0804">Transcription</keyword>
<dbReference type="PaxDb" id="8355-A0A1L8GCJ0"/>
<dbReference type="GO" id="GO:0005634">
    <property type="term" value="C:nucleus"/>
    <property type="evidence" value="ECO:0000318"/>
    <property type="project" value="GO_Central"/>
</dbReference>
<comment type="function">
    <text evidence="1">May be involved in transcriptional regulation.</text>
</comment>
<evidence type="ECO:0000256" key="1">
    <source>
        <dbReference type="ARBA" id="ARBA00003767"/>
    </source>
</evidence>
<accession>A0A1L8GCJ0</accession>
<keyword evidence="7" id="KW-0862">Zinc</keyword>
<feature type="compositionally biased region" description="Polar residues" evidence="12">
    <location>
        <begin position="193"/>
        <end position="203"/>
    </location>
</feature>
<feature type="compositionally biased region" description="Basic and acidic residues" evidence="12">
    <location>
        <begin position="131"/>
        <end position="147"/>
    </location>
</feature>
<comment type="similarity">
    <text evidence="3">Belongs to the krueppel C2H2-type zinc-finger protein family.</text>
</comment>
<keyword evidence="14" id="KW-1185">Reference proteome</keyword>
<protein>
    <submittedName>
        <fullName evidence="15">Oocyte zinc finger protein XlCOF7.1-like</fullName>
    </submittedName>
</protein>
<evidence type="ECO:0000256" key="5">
    <source>
        <dbReference type="ARBA" id="ARBA00022737"/>
    </source>
</evidence>
<dbReference type="SMART" id="SM00355">
    <property type="entry name" value="ZnF_C2H2"/>
    <property type="match status" value="5"/>
</dbReference>
<feature type="region of interest" description="Disordered" evidence="12">
    <location>
        <begin position="183"/>
        <end position="256"/>
    </location>
</feature>
<dbReference type="RefSeq" id="XP_018117678.1">
    <property type="nucleotide sequence ID" value="XM_018262189.2"/>
</dbReference>
<feature type="domain" description="C2H2-type" evidence="13">
    <location>
        <begin position="319"/>
        <end position="346"/>
    </location>
</feature>
<dbReference type="PANTHER" id="PTHR23226">
    <property type="entry name" value="ZINC FINGER AND SCAN DOMAIN-CONTAINING"/>
    <property type="match status" value="1"/>
</dbReference>
<dbReference type="GO" id="GO:0008270">
    <property type="term" value="F:zinc ion binding"/>
    <property type="evidence" value="ECO:0007669"/>
    <property type="project" value="UniProtKB-KW"/>
</dbReference>
<feature type="compositionally biased region" description="Basic and acidic residues" evidence="12">
    <location>
        <begin position="236"/>
        <end position="249"/>
    </location>
</feature>
<dbReference type="GO" id="GO:0000981">
    <property type="term" value="F:DNA-binding transcription factor activity, RNA polymerase II-specific"/>
    <property type="evidence" value="ECO:0000318"/>
    <property type="project" value="GO_Central"/>
</dbReference>
<sequence length="432" mass="47740">MSAEPTDPVMEKRDKPQLSDRILSLTLEIIYILTGEGYSVTKKSGDDMPLPQSCTDCMLGGACRHHVTSPTVPPPPGSVIQKENAKKILELISNIIQLLTGEESGELYREGIKENWEQLSPLDPEEKFSIKSETDSFAENKPDKTEAEEADSWGAVNPPNPDISPNDPQTLTTFVSYGTYREPASWEEDNDSDSSIHSFTEHMQGSDPYTDIKGPRLHKSLAANHGSDCSNEEAASGDKRDSFDPKTEETQGSATQTQVCSLNTGLISNEIKEEAASWGGELTLPAGRRAFSCSECGKCFGFLSQLNRHFKRHTGEKPFSCSLCGKSFSRQNNLKTHFITHTGEKPFSCSQCGKCFALQSHLITHFTIHTGEKPFSCSECGKCFSLQSHLKTHVIIHTGEKPFSCSQCGKCFGRQSSLKRHFKVHVDKPPLR</sequence>